<dbReference type="RefSeq" id="XP_001589088.1">
    <property type="nucleotide sequence ID" value="XM_001589038.1"/>
</dbReference>
<dbReference type="EMBL" id="CP017814">
    <property type="protein sequence ID" value="APA05319.1"/>
    <property type="molecule type" value="Genomic_DNA"/>
</dbReference>
<proteinExistence type="predicted"/>
<evidence type="ECO:0000313" key="1">
    <source>
        <dbReference type="EMBL" id="APA05319.1"/>
    </source>
</evidence>
<reference evidence="2" key="1">
    <citation type="journal article" date="2017" name="Genome Biol. Evol.">
        <title>The complete genome sequence of the phytopathogenic fungus Sclerotinia sclerotiorum reveals insights into the genome architecture of broad host range pathogens.</title>
        <authorList>
            <person name="Derbyshire M."/>
            <person name="Denton-Giles M."/>
            <person name="Hegedus D."/>
            <person name="Seifbarghy S."/>
            <person name="Rollins J."/>
            <person name="van Kan J."/>
            <person name="Seidl M.F."/>
            <person name="Faino L."/>
            <person name="Mbengue M."/>
            <person name="Navaud O."/>
            <person name="Raffaele S."/>
            <person name="Hammond-Kosack K."/>
            <person name="Heard S."/>
            <person name="Oliver R."/>
        </authorList>
    </citation>
    <scope>NUCLEOTIDE SEQUENCE [LARGE SCALE GENOMIC DNA]</scope>
    <source>
        <strain evidence="2">ATCC 18683 / 1980 / Ss-1</strain>
    </source>
</reference>
<dbReference type="AlphaFoldDB" id="A0A1D9PRS0"/>
<name>A0A1D9PRS0_SCLS1</name>
<organism evidence="1 2">
    <name type="scientific">Sclerotinia sclerotiorum (strain ATCC 18683 / 1980 / Ss-1)</name>
    <name type="common">White mold</name>
    <name type="synonym">Whetzelinia sclerotiorum</name>
    <dbReference type="NCBI Taxonomy" id="665079"/>
    <lineage>
        <taxon>Eukaryota</taxon>
        <taxon>Fungi</taxon>
        <taxon>Dikarya</taxon>
        <taxon>Ascomycota</taxon>
        <taxon>Pezizomycotina</taxon>
        <taxon>Leotiomycetes</taxon>
        <taxon>Helotiales</taxon>
        <taxon>Sclerotiniaceae</taxon>
        <taxon>Sclerotinia</taxon>
    </lineage>
</organism>
<dbReference type="OrthoDB" id="3561891at2759"/>
<sequence length="98" mass="11434">MTLYVPSEKEYLLHLCDVHGIKGEGDLIAASGSWHRVIEDMNAEAPRHLEGGDLFNGDPWPVRQYTWQNVPFACRRWMRIRRIQMRNALDAAREKNVE</sequence>
<dbReference type="VEuPathDB" id="FungiDB:sscle_01g000890"/>
<dbReference type="Proteomes" id="UP000177798">
    <property type="component" value="Chromosome 1"/>
</dbReference>
<accession>A0A1D9PRS0</accession>
<dbReference type="KEGG" id="ssl:SS1G_09721"/>
<gene>
    <name evidence="1" type="ORF">sscle_01g000890</name>
</gene>
<protein>
    <submittedName>
        <fullName evidence="1">Uncharacterized protein</fullName>
    </submittedName>
</protein>
<evidence type="ECO:0000313" key="2">
    <source>
        <dbReference type="Proteomes" id="UP000177798"/>
    </source>
</evidence>